<keyword evidence="2" id="KW-1185">Reference proteome</keyword>
<dbReference type="EMBL" id="JAEEGA010000024">
    <property type="protein sequence ID" value="MBP1044255.1"/>
    <property type="molecule type" value="Genomic_DNA"/>
</dbReference>
<proteinExistence type="predicted"/>
<protein>
    <submittedName>
        <fullName evidence="1">WxL domain-containing protein</fullName>
    </submittedName>
</protein>
<dbReference type="AlphaFoldDB" id="A0A940PAX9"/>
<name>A0A940PAX9_9ENTE</name>
<evidence type="ECO:0000313" key="1">
    <source>
        <dbReference type="EMBL" id="MBP1044255.1"/>
    </source>
</evidence>
<organism evidence="1 2">
    <name type="scientific">Vagococcus allomyrinae</name>
    <dbReference type="NCBI Taxonomy" id="2794353"/>
    <lineage>
        <taxon>Bacteria</taxon>
        <taxon>Bacillati</taxon>
        <taxon>Bacillota</taxon>
        <taxon>Bacilli</taxon>
        <taxon>Lactobacillales</taxon>
        <taxon>Enterococcaceae</taxon>
        <taxon>Vagococcus</taxon>
    </lineage>
</organism>
<feature type="non-terminal residue" evidence="1">
    <location>
        <position position="1"/>
    </location>
</feature>
<comment type="caution">
    <text evidence="1">The sequence shown here is derived from an EMBL/GenBank/DDBJ whole genome shotgun (WGS) entry which is preliminary data.</text>
</comment>
<dbReference type="Proteomes" id="UP000674938">
    <property type="component" value="Unassembled WGS sequence"/>
</dbReference>
<gene>
    <name evidence="1" type="ORF">I6N95_24920</name>
</gene>
<reference evidence="1" key="1">
    <citation type="submission" date="2020-12" db="EMBL/GenBank/DDBJ databases">
        <title>Vagococcus allomyrinae sp. nov. and Enterococcus lavae sp. nov., isolated from the larvae of Allomyrina dichotoma.</title>
        <authorList>
            <person name="Lee S.D."/>
        </authorList>
    </citation>
    <scope>NUCLEOTIDE SEQUENCE</scope>
    <source>
        <strain evidence="1">BWB3-3</strain>
    </source>
</reference>
<evidence type="ECO:0000313" key="2">
    <source>
        <dbReference type="Proteomes" id="UP000674938"/>
    </source>
</evidence>
<sequence length="41" mass="4265">TIGTPGTEDESVELKIPAGTASNMVEGVYDAEITWTIEAAP</sequence>
<accession>A0A940PAX9</accession>